<reference evidence="2" key="3">
    <citation type="submission" date="2022-06" db="UniProtKB">
        <authorList>
            <consortium name="EnsemblMetazoa"/>
        </authorList>
    </citation>
    <scope>IDENTIFICATION</scope>
</reference>
<evidence type="ECO:0000313" key="3">
    <source>
        <dbReference type="Proteomes" id="UP000070412"/>
    </source>
</evidence>
<dbReference type="AlphaFoldDB" id="A0A834R9E9"/>
<proteinExistence type="predicted"/>
<evidence type="ECO:0000313" key="1">
    <source>
        <dbReference type="EMBL" id="KAF7492363.1"/>
    </source>
</evidence>
<dbReference type="OrthoDB" id="6022054at2759"/>
<organism evidence="1">
    <name type="scientific">Sarcoptes scabiei</name>
    <name type="common">Itch mite</name>
    <name type="synonym">Acarus scabiei</name>
    <dbReference type="NCBI Taxonomy" id="52283"/>
    <lineage>
        <taxon>Eukaryota</taxon>
        <taxon>Metazoa</taxon>
        <taxon>Ecdysozoa</taxon>
        <taxon>Arthropoda</taxon>
        <taxon>Chelicerata</taxon>
        <taxon>Arachnida</taxon>
        <taxon>Acari</taxon>
        <taxon>Acariformes</taxon>
        <taxon>Sarcoptiformes</taxon>
        <taxon>Astigmata</taxon>
        <taxon>Psoroptidia</taxon>
        <taxon>Sarcoptoidea</taxon>
        <taxon>Sarcoptidae</taxon>
        <taxon>Sarcoptinae</taxon>
        <taxon>Sarcoptes</taxon>
    </lineage>
</organism>
<dbReference type="EnsemblMetazoa" id="SSS_3894s_mrna">
    <property type="protein sequence ID" value="KAF7492363.1"/>
    <property type="gene ID" value="SSS_3894"/>
</dbReference>
<name>A0A834R9E9_SARSC</name>
<sequence>NKTCKSVDFTKEIKSYFSYNQSSILHQNSKITNLDRLLLSFRDSRKFLYQSSSSIDFVGNLNKFEINSPHQLLDRTLSTLSDVYLKDSIETKRKTSEEIVMDQNQANRSDSIEHISSLDYLNSNLNDEDMRKILAILYAQLVFERHQRDLHVIRNRRLYKKAKDFIQLEEKLHTIEEQARLRTNEIGKLQSVLDRSSKQFDLERKQFGKEINNLNETLIRFKANYDELMKEKINLELHYKQEIDNLNQNFRMNELELNRYLCSGNKNVDLAKLEKENQELKNQIFFFGEFCGKVRDAYYQNKSQPAIYDKILFESLRTRMKAKDQRINALQTLVVDYMDHIRKLNNQISAKLSSDNRSETFL</sequence>
<keyword evidence="3" id="KW-1185">Reference proteome</keyword>
<feature type="non-terminal residue" evidence="1">
    <location>
        <position position="362"/>
    </location>
</feature>
<evidence type="ECO:0000313" key="2">
    <source>
        <dbReference type="EnsemblMetazoa" id="KAF7492363.1"/>
    </source>
</evidence>
<accession>A0A834R9E9</accession>
<dbReference type="Proteomes" id="UP000070412">
    <property type="component" value="Unassembled WGS sequence"/>
</dbReference>
<protein>
    <submittedName>
        <fullName evidence="1 2">Uncharacterized protein</fullName>
    </submittedName>
</protein>
<reference evidence="1" key="2">
    <citation type="submission" date="2020-01" db="EMBL/GenBank/DDBJ databases">
        <authorList>
            <person name="Korhonen P.K.K."/>
            <person name="Guangxu M.G."/>
            <person name="Wang T.W."/>
            <person name="Stroehlein A.J.S."/>
            <person name="Young N.D."/>
            <person name="Ang C.-S.A."/>
            <person name="Fernando D.W.F."/>
            <person name="Lu H.L."/>
            <person name="Taylor S.T."/>
            <person name="Ehtesham M.E.M."/>
            <person name="Najaraj S.H.N."/>
            <person name="Harsha G.H.G."/>
            <person name="Madugundu A.M."/>
            <person name="Renuse S.R."/>
            <person name="Holt D.H."/>
            <person name="Pandey A.P."/>
            <person name="Papenfuss A.P."/>
            <person name="Gasser R.B.G."/>
            <person name="Fischer K.F."/>
        </authorList>
    </citation>
    <scope>NUCLEOTIDE SEQUENCE</scope>
    <source>
        <strain evidence="1">SSS_KF_BRIS2020</strain>
    </source>
</reference>
<dbReference type="EMBL" id="WVUK01000056">
    <property type="protein sequence ID" value="KAF7492363.1"/>
    <property type="molecule type" value="Genomic_DNA"/>
</dbReference>
<reference evidence="3" key="1">
    <citation type="journal article" date="2020" name="PLoS Negl. Trop. Dis.">
        <title>High-quality nuclear genome for Sarcoptes scabiei-A critical resource for a neglected parasite.</title>
        <authorList>
            <person name="Korhonen P.K."/>
            <person name="Gasser R.B."/>
            <person name="Ma G."/>
            <person name="Wang T."/>
            <person name="Stroehlein A.J."/>
            <person name="Young N.D."/>
            <person name="Ang C.S."/>
            <person name="Fernando D.D."/>
            <person name="Lu H.C."/>
            <person name="Taylor S."/>
            <person name="Reynolds S.L."/>
            <person name="Mofiz E."/>
            <person name="Najaraj S.H."/>
            <person name="Gowda H."/>
            <person name="Madugundu A."/>
            <person name="Renuse S."/>
            <person name="Holt D."/>
            <person name="Pandey A."/>
            <person name="Papenfuss A.T."/>
            <person name="Fischer K."/>
        </authorList>
    </citation>
    <scope>NUCLEOTIDE SEQUENCE [LARGE SCALE GENOMIC DNA]</scope>
</reference>
<gene>
    <name evidence="1" type="ORF">SSS_3894</name>
</gene>